<reference evidence="2 3" key="1">
    <citation type="submission" date="2024-02" db="EMBL/GenBank/DDBJ databases">
        <title>Discinaceae phylogenomics.</title>
        <authorList>
            <person name="Dirks A.C."/>
            <person name="James T.Y."/>
        </authorList>
    </citation>
    <scope>NUCLEOTIDE SEQUENCE [LARGE SCALE GENOMIC DNA]</scope>
    <source>
        <strain evidence="2 3">ACD0624</strain>
    </source>
</reference>
<dbReference type="InterPro" id="IPR036444">
    <property type="entry name" value="PLipase_A2_dom_sf"/>
</dbReference>
<proteinExistence type="predicted"/>
<comment type="caution">
    <text evidence="2">The sequence shown here is derived from an EMBL/GenBank/DDBJ whole genome shotgun (WGS) entry which is preliminary data.</text>
</comment>
<evidence type="ECO:0000313" key="2">
    <source>
        <dbReference type="EMBL" id="KAL0632118.1"/>
    </source>
</evidence>
<dbReference type="Proteomes" id="UP001447188">
    <property type="component" value="Unassembled WGS sequence"/>
</dbReference>
<organism evidence="2 3">
    <name type="scientific">Discina gigas</name>
    <dbReference type="NCBI Taxonomy" id="1032678"/>
    <lineage>
        <taxon>Eukaryota</taxon>
        <taxon>Fungi</taxon>
        <taxon>Dikarya</taxon>
        <taxon>Ascomycota</taxon>
        <taxon>Pezizomycotina</taxon>
        <taxon>Pezizomycetes</taxon>
        <taxon>Pezizales</taxon>
        <taxon>Discinaceae</taxon>
        <taxon>Discina</taxon>
    </lineage>
</organism>
<dbReference type="InterPro" id="IPR015141">
    <property type="entry name" value="PLipase_A2_prok/fun"/>
</dbReference>
<keyword evidence="3" id="KW-1185">Reference proteome</keyword>
<sequence length="207" mass="22812">MPSFSTFVLILSCVASAAVIPRDPPTIPETTQDSISNVLRLLQSDPTLTPPPDPSIQLVPRSSTDVRGNSPNHINLATDIIKVPSTSTVTADMKTTDNFLFSGTLAAFLDAKKAEKPSSLIWRDDGCSKSEDFPAGFNFLHSCMRHDFGYRNYKAQGRFTEANRKRLDDNFLADLNRECDKQSFFPGLACKATAKLYHKAVRKLAGL</sequence>
<keyword evidence="1" id="KW-0732">Signal</keyword>
<evidence type="ECO:0000256" key="1">
    <source>
        <dbReference type="SAM" id="SignalP"/>
    </source>
</evidence>
<gene>
    <name evidence="2" type="ORF">Q9L58_009018</name>
</gene>
<dbReference type="Gene3D" id="1.20.90.10">
    <property type="entry name" value="Phospholipase A2 domain"/>
    <property type="match status" value="1"/>
</dbReference>
<evidence type="ECO:0008006" key="4">
    <source>
        <dbReference type="Google" id="ProtNLM"/>
    </source>
</evidence>
<protein>
    <recommendedName>
        <fullName evidence="4">Prokaryotic phospholipase A2-domain-containing protein</fullName>
    </recommendedName>
</protein>
<evidence type="ECO:0000313" key="3">
    <source>
        <dbReference type="Proteomes" id="UP001447188"/>
    </source>
</evidence>
<feature type="chain" id="PRO_5045398657" description="Prokaryotic phospholipase A2-domain-containing protein" evidence="1">
    <location>
        <begin position="18"/>
        <end position="207"/>
    </location>
</feature>
<feature type="signal peptide" evidence="1">
    <location>
        <begin position="1"/>
        <end position="17"/>
    </location>
</feature>
<dbReference type="Pfam" id="PF09056">
    <property type="entry name" value="Phospholip_A2_3"/>
    <property type="match status" value="1"/>
</dbReference>
<dbReference type="EMBL" id="JBBBZM010000186">
    <property type="protein sequence ID" value="KAL0632118.1"/>
    <property type="molecule type" value="Genomic_DNA"/>
</dbReference>
<accession>A0ABR3G8C0</accession>
<name>A0ABR3G8C0_9PEZI</name>
<dbReference type="SUPFAM" id="SSF48619">
    <property type="entry name" value="Phospholipase A2, PLA2"/>
    <property type="match status" value="1"/>
</dbReference>